<dbReference type="EMBL" id="MFUQ01000021">
    <property type="protein sequence ID" value="OGI83233.1"/>
    <property type="molecule type" value="Genomic_DNA"/>
</dbReference>
<protein>
    <recommendedName>
        <fullName evidence="2">HTH HARE-type domain-containing protein</fullName>
    </recommendedName>
</protein>
<gene>
    <name evidence="3" type="ORF">A2997_00100</name>
</gene>
<feature type="domain" description="HTH HARE-type" evidence="2">
    <location>
        <begin position="223"/>
        <end position="285"/>
    </location>
</feature>
<dbReference type="PANTHER" id="PTHR30603:SF47">
    <property type="entry name" value="RNA POLYMERASE SIGMA FACTOR SIGD, CHLOROPLASTIC"/>
    <property type="match status" value="1"/>
</dbReference>
<dbReference type="AlphaFoldDB" id="A0A1F6WMY2"/>
<dbReference type="PROSITE" id="PS51913">
    <property type="entry name" value="HTH_HARE"/>
    <property type="match status" value="1"/>
</dbReference>
<evidence type="ECO:0000259" key="2">
    <source>
        <dbReference type="PROSITE" id="PS51913"/>
    </source>
</evidence>
<dbReference type="Pfam" id="PF04545">
    <property type="entry name" value="Sigma70_r4"/>
    <property type="match status" value="1"/>
</dbReference>
<sequence>MVTSNIQLNFKPKVVTKKLLTNLKDRARDVITKRYGLEEEDTQTLQAIGDLYGITRERVRQIENFALKAIRNSHTFAEAQEIFDELKSALYTLGGVVHEEHLLQKLSKDKVTQNHLNLYLVLGDEFTRLKEDNNFKARWTVDAQLANKIEDVLHAIHDSLNDNDLHDETEMVRRFIEKATEKNIPSENRNDDIARRLLWMSKVIGKNKLGHWGKSASPNIKTRGIRDLAYLVMRNHGSPMHFREVAKAISTIFSHPTHTATCHNELIKDERFVLIGRGMYGLKEWGYRQGTAREVIEQIIKEEKKPMSRDEIIDRVMKERYLKRNTILVNLQNPKFFKKNKEGMYSVV</sequence>
<dbReference type="InterPro" id="IPR036388">
    <property type="entry name" value="WH-like_DNA-bd_sf"/>
</dbReference>
<dbReference type="GO" id="GO:0006352">
    <property type="term" value="P:DNA-templated transcription initiation"/>
    <property type="evidence" value="ECO:0007669"/>
    <property type="project" value="InterPro"/>
</dbReference>
<keyword evidence="1" id="KW-0804">Transcription</keyword>
<reference evidence="3 4" key="1">
    <citation type="journal article" date="2016" name="Nat. Commun.">
        <title>Thousands of microbial genomes shed light on interconnected biogeochemical processes in an aquifer system.</title>
        <authorList>
            <person name="Anantharaman K."/>
            <person name="Brown C.T."/>
            <person name="Hug L.A."/>
            <person name="Sharon I."/>
            <person name="Castelle C.J."/>
            <person name="Probst A.J."/>
            <person name="Thomas B.C."/>
            <person name="Singh A."/>
            <person name="Wilkins M.J."/>
            <person name="Karaoz U."/>
            <person name="Brodie E.L."/>
            <person name="Williams K.H."/>
            <person name="Hubbard S.S."/>
            <person name="Banfield J.F."/>
        </authorList>
    </citation>
    <scope>NUCLEOTIDE SEQUENCE [LARGE SCALE GENOMIC DNA]</scope>
</reference>
<dbReference type="Gene3D" id="1.10.10.1250">
    <property type="entry name" value="RNA polymerase, subunit delta, N-terminal domain"/>
    <property type="match status" value="1"/>
</dbReference>
<dbReference type="GO" id="GO:0003700">
    <property type="term" value="F:DNA-binding transcription factor activity"/>
    <property type="evidence" value="ECO:0007669"/>
    <property type="project" value="InterPro"/>
</dbReference>
<dbReference type="InterPro" id="IPR038087">
    <property type="entry name" value="RNAP_delta_N_dom_sf"/>
</dbReference>
<dbReference type="SUPFAM" id="SSF88659">
    <property type="entry name" value="Sigma3 and sigma4 domains of RNA polymerase sigma factors"/>
    <property type="match status" value="1"/>
</dbReference>
<dbReference type="InterPro" id="IPR050239">
    <property type="entry name" value="Sigma-70_RNA_pol_init_factors"/>
</dbReference>
<dbReference type="InterPro" id="IPR007630">
    <property type="entry name" value="RNA_pol_sigma70_r4"/>
</dbReference>
<dbReference type="Gene3D" id="1.10.10.10">
    <property type="entry name" value="Winged helix-like DNA-binding domain superfamily/Winged helix DNA-binding domain"/>
    <property type="match status" value="1"/>
</dbReference>
<comment type="caution">
    <text evidence="3">The sequence shown here is derived from an EMBL/GenBank/DDBJ whole genome shotgun (WGS) entry which is preliminary data.</text>
</comment>
<dbReference type="CDD" id="cd06171">
    <property type="entry name" value="Sigma70_r4"/>
    <property type="match status" value="1"/>
</dbReference>
<dbReference type="PANTHER" id="PTHR30603">
    <property type="entry name" value="RNA POLYMERASE SIGMA FACTOR RPO"/>
    <property type="match status" value="1"/>
</dbReference>
<dbReference type="PRINTS" id="PR00046">
    <property type="entry name" value="SIGMA70FCT"/>
</dbReference>
<dbReference type="STRING" id="1801766.A2997_00100"/>
<name>A0A1F6WMY2_9BACT</name>
<proteinExistence type="predicted"/>
<dbReference type="InterPro" id="IPR000943">
    <property type="entry name" value="RNA_pol_sigma70"/>
</dbReference>
<dbReference type="Proteomes" id="UP000179448">
    <property type="component" value="Unassembled WGS sequence"/>
</dbReference>
<organism evidence="3 4">
    <name type="scientific">Candidatus Nomurabacteria bacterium RIFCSPLOWO2_01_FULL_36_10b</name>
    <dbReference type="NCBI Taxonomy" id="1801766"/>
    <lineage>
        <taxon>Bacteria</taxon>
        <taxon>Candidatus Nomuraibacteriota</taxon>
    </lineage>
</organism>
<dbReference type="InterPro" id="IPR007759">
    <property type="entry name" value="Asxl_HARE-HTH"/>
</dbReference>
<accession>A0A1F6WMY2</accession>
<dbReference type="InterPro" id="IPR013324">
    <property type="entry name" value="RNA_pol_sigma_r3/r4-like"/>
</dbReference>
<evidence type="ECO:0000256" key="1">
    <source>
        <dbReference type="ARBA" id="ARBA00023163"/>
    </source>
</evidence>
<evidence type="ECO:0000313" key="3">
    <source>
        <dbReference type="EMBL" id="OGI83233.1"/>
    </source>
</evidence>
<evidence type="ECO:0000313" key="4">
    <source>
        <dbReference type="Proteomes" id="UP000179448"/>
    </source>
</evidence>